<dbReference type="KEGG" id="clec:106665629"/>
<dbReference type="EnsemblMetazoa" id="XM_024226999.1">
    <property type="protein sequence ID" value="XP_024082767.1"/>
    <property type="gene ID" value="LOC106665629"/>
</dbReference>
<organism evidence="2 3">
    <name type="scientific">Cimex lectularius</name>
    <name type="common">Bed bug</name>
    <name type="synonym">Acanthia lectularia</name>
    <dbReference type="NCBI Taxonomy" id="79782"/>
    <lineage>
        <taxon>Eukaryota</taxon>
        <taxon>Metazoa</taxon>
        <taxon>Ecdysozoa</taxon>
        <taxon>Arthropoda</taxon>
        <taxon>Hexapoda</taxon>
        <taxon>Insecta</taxon>
        <taxon>Pterygota</taxon>
        <taxon>Neoptera</taxon>
        <taxon>Paraneoptera</taxon>
        <taxon>Hemiptera</taxon>
        <taxon>Heteroptera</taxon>
        <taxon>Panheteroptera</taxon>
        <taxon>Cimicomorpha</taxon>
        <taxon>Cimicidae</taxon>
        <taxon>Cimex</taxon>
    </lineage>
</organism>
<evidence type="ECO:0000313" key="2">
    <source>
        <dbReference type="EnsemblMetazoa" id="XP_024082767.1"/>
    </source>
</evidence>
<keyword evidence="3" id="KW-1185">Reference proteome</keyword>
<dbReference type="AlphaFoldDB" id="A0A8I6TK41"/>
<accession>A0A8I6TK41</accession>
<feature type="region of interest" description="Disordered" evidence="1">
    <location>
        <begin position="188"/>
        <end position="213"/>
    </location>
</feature>
<protein>
    <submittedName>
        <fullName evidence="2">Uncharacterized protein</fullName>
    </submittedName>
</protein>
<feature type="compositionally biased region" description="Basic residues" evidence="1">
    <location>
        <begin position="188"/>
        <end position="202"/>
    </location>
</feature>
<sequence length="213" mass="24540">MDLTHKFLLQSSIMLNKYPQICTQLRNKCINECMGGVSIDTKVACKWCYSTWEGGKFLLKVEPQNKKKLHKKCSPSTKYFNVMVFTCLVCQRKSKIPLAKGPKLKNCKKIKKTQIETEHILFQKEETKKVKKKKKKDKFCGLNPALFGNTPQCQVDSKTKGSSVLKDENPTYLTVNQQINNSINCIKKNKKKKKRSKMKKKQPSSVHTFINDC</sequence>
<dbReference type="RefSeq" id="XP_024082767.1">
    <property type="nucleotide sequence ID" value="XM_024226999.1"/>
</dbReference>
<dbReference type="Proteomes" id="UP000494040">
    <property type="component" value="Unassembled WGS sequence"/>
</dbReference>
<name>A0A8I6TK41_CIMLE</name>
<evidence type="ECO:0000313" key="3">
    <source>
        <dbReference type="Proteomes" id="UP000494040"/>
    </source>
</evidence>
<proteinExistence type="predicted"/>
<reference evidence="2" key="1">
    <citation type="submission" date="2022-01" db="UniProtKB">
        <authorList>
            <consortium name="EnsemblMetazoa"/>
        </authorList>
    </citation>
    <scope>IDENTIFICATION</scope>
</reference>
<evidence type="ECO:0000256" key="1">
    <source>
        <dbReference type="SAM" id="MobiDB-lite"/>
    </source>
</evidence>
<dbReference type="GeneID" id="106665629"/>